<evidence type="ECO:0000256" key="2">
    <source>
        <dbReference type="ARBA" id="ARBA00007278"/>
    </source>
</evidence>
<dbReference type="GO" id="GO:0003735">
    <property type="term" value="F:structural constituent of ribosome"/>
    <property type="evidence" value="ECO:0007669"/>
    <property type="project" value="TreeGrafter"/>
</dbReference>
<organism evidence="7 8">
    <name type="scientific">Edhazardia aedis (strain USNM 41457)</name>
    <name type="common">Microsporidian parasite</name>
    <dbReference type="NCBI Taxonomy" id="1003232"/>
    <lineage>
        <taxon>Eukaryota</taxon>
        <taxon>Fungi</taxon>
        <taxon>Fungi incertae sedis</taxon>
        <taxon>Microsporidia</taxon>
        <taxon>Edhazardia</taxon>
    </lineage>
</organism>
<dbReference type="PANTHER" id="PTHR12146">
    <property type="entry name" value="40S RIBOSOMAL PROTEIN S10"/>
    <property type="match status" value="1"/>
</dbReference>
<comment type="similarity">
    <text evidence="2">Belongs to the eukaryotic ribosomal protein eS10 family.</text>
</comment>
<evidence type="ECO:0000256" key="1">
    <source>
        <dbReference type="ARBA" id="ARBA00004496"/>
    </source>
</evidence>
<comment type="subcellular location">
    <subcellularLocation>
        <location evidence="1">Cytoplasm</location>
    </subcellularLocation>
</comment>
<dbReference type="Pfam" id="PF03501">
    <property type="entry name" value="S10_plectin"/>
    <property type="match status" value="1"/>
</dbReference>
<evidence type="ECO:0000259" key="6">
    <source>
        <dbReference type="Pfam" id="PF03501"/>
    </source>
</evidence>
<dbReference type="STRING" id="1003232.J9D733"/>
<dbReference type="Gene3D" id="1.10.10.10">
    <property type="entry name" value="Winged helix-like DNA-binding domain superfamily/Winged helix DNA-binding domain"/>
    <property type="match status" value="1"/>
</dbReference>
<dbReference type="OrthoDB" id="5211809at2759"/>
<keyword evidence="4" id="KW-0689">Ribosomal protein</keyword>
<evidence type="ECO:0000256" key="3">
    <source>
        <dbReference type="ARBA" id="ARBA00022490"/>
    </source>
</evidence>
<dbReference type="InterPro" id="IPR005326">
    <property type="entry name" value="Plectin_eS10_N"/>
</dbReference>
<dbReference type="EMBL" id="AFBI03000040">
    <property type="protein sequence ID" value="EJW03344.1"/>
    <property type="molecule type" value="Genomic_DNA"/>
</dbReference>
<dbReference type="PANTHER" id="PTHR12146:SF0">
    <property type="entry name" value="RIBOSOMAL PROTEIN S10"/>
    <property type="match status" value="1"/>
</dbReference>
<dbReference type="InterPro" id="IPR036388">
    <property type="entry name" value="WH-like_DNA-bd_sf"/>
</dbReference>
<sequence length="109" mass="12557">MFIPVHESQKVLRYIFNEGCILCEDNIETIHEPTGVKNLAVMSITRSLTDKGHLKRVFVWRHGYYYLTESGLVALREKLAIPSNIVPKTFASDFLKEDENEDEKIDMAV</sequence>
<keyword evidence="8" id="KW-1185">Reference proteome</keyword>
<dbReference type="InterPro" id="IPR036390">
    <property type="entry name" value="WH_DNA-bd_sf"/>
</dbReference>
<evidence type="ECO:0000313" key="7">
    <source>
        <dbReference type="EMBL" id="EJW03344.1"/>
    </source>
</evidence>
<comment type="caution">
    <text evidence="7">The sequence shown here is derived from an EMBL/GenBank/DDBJ whole genome shotgun (WGS) entry which is preliminary data.</text>
</comment>
<gene>
    <name evidence="7" type="ORF">EDEG_02301</name>
</gene>
<feature type="domain" description="Plectin/eS10 N-terminal" evidence="6">
    <location>
        <begin position="3"/>
        <end position="91"/>
    </location>
</feature>
<dbReference type="InParanoid" id="J9D733"/>
<dbReference type="Proteomes" id="UP000003163">
    <property type="component" value="Unassembled WGS sequence"/>
</dbReference>
<protein>
    <recommendedName>
        <fullName evidence="6">Plectin/eS10 N-terminal domain-containing protein</fullName>
    </recommendedName>
</protein>
<evidence type="ECO:0000256" key="4">
    <source>
        <dbReference type="ARBA" id="ARBA00022980"/>
    </source>
</evidence>
<evidence type="ECO:0000313" key="8">
    <source>
        <dbReference type="Proteomes" id="UP000003163"/>
    </source>
</evidence>
<dbReference type="OMA" id="ERRFTRN"/>
<dbReference type="FunCoup" id="J9D733">
    <property type="interactions" value="216"/>
</dbReference>
<dbReference type="GO" id="GO:0022627">
    <property type="term" value="C:cytosolic small ribosomal subunit"/>
    <property type="evidence" value="ECO:0007669"/>
    <property type="project" value="TreeGrafter"/>
</dbReference>
<dbReference type="SUPFAM" id="SSF46785">
    <property type="entry name" value="Winged helix' DNA-binding domain"/>
    <property type="match status" value="1"/>
</dbReference>
<dbReference type="InterPro" id="IPR037447">
    <property type="entry name" value="Ribosomal_eS10"/>
</dbReference>
<keyword evidence="3" id="KW-0963">Cytoplasm</keyword>
<keyword evidence="5" id="KW-0687">Ribonucleoprotein</keyword>
<dbReference type="GO" id="GO:0003723">
    <property type="term" value="F:RNA binding"/>
    <property type="evidence" value="ECO:0007669"/>
    <property type="project" value="TreeGrafter"/>
</dbReference>
<dbReference type="AlphaFoldDB" id="J9D733"/>
<reference evidence="7 8" key="1">
    <citation type="submission" date="2011-08" db="EMBL/GenBank/DDBJ databases">
        <authorList>
            <person name="Liu Z.J."/>
            <person name="Shi F.L."/>
            <person name="Lu J.Q."/>
            <person name="Li M."/>
            <person name="Wang Z.L."/>
        </authorList>
    </citation>
    <scope>NUCLEOTIDE SEQUENCE [LARGE SCALE GENOMIC DNA]</scope>
    <source>
        <strain evidence="7 8">USNM 41457</strain>
    </source>
</reference>
<evidence type="ECO:0000256" key="5">
    <source>
        <dbReference type="ARBA" id="ARBA00023274"/>
    </source>
</evidence>
<reference evidence="8" key="2">
    <citation type="submission" date="2015-07" db="EMBL/GenBank/DDBJ databases">
        <title>Contrasting host-pathogen interactions and genome evolution in two generalist and specialist microsporidian pathogens of mosquitoes.</title>
        <authorList>
            <consortium name="The Broad Institute Genomics Platform"/>
            <consortium name="The Broad Institute Genome Sequencing Center for Infectious Disease"/>
            <person name="Cuomo C.A."/>
            <person name="Sanscrainte N.D."/>
            <person name="Goldberg J.M."/>
            <person name="Heiman D."/>
            <person name="Young S."/>
            <person name="Zeng Q."/>
            <person name="Becnel J.J."/>
            <person name="Birren B.W."/>
        </authorList>
    </citation>
    <scope>NUCLEOTIDE SEQUENCE [LARGE SCALE GENOMIC DNA]</scope>
    <source>
        <strain evidence="8">USNM 41457</strain>
    </source>
</reference>
<dbReference type="HOGENOM" id="CLU_089349_4_1_1"/>
<name>J9D733_EDHAE</name>
<accession>J9D733</accession>
<dbReference type="VEuPathDB" id="MicrosporidiaDB:EDEG_02301"/>
<proteinExistence type="inferred from homology"/>